<dbReference type="Proteomes" id="UP000648182">
    <property type="component" value="Unassembled WGS sequence"/>
</dbReference>
<evidence type="ECO:0000256" key="10">
    <source>
        <dbReference type="ARBA" id="ARBA00023186"/>
    </source>
</evidence>
<feature type="transmembrane region" description="Helical" evidence="13">
    <location>
        <begin position="53"/>
        <end position="71"/>
    </location>
</feature>
<evidence type="ECO:0000256" key="7">
    <source>
        <dbReference type="ARBA" id="ARBA00023002"/>
    </source>
</evidence>
<keyword evidence="12" id="KW-1003">Cell membrane</keyword>
<keyword evidence="3 12" id="KW-0813">Transport</keyword>
<reference evidence="14 15" key="1">
    <citation type="submission" date="2020-08" db="EMBL/GenBank/DDBJ databases">
        <title>A Genomic Blueprint of the Chicken Gut Microbiome.</title>
        <authorList>
            <person name="Gilroy R."/>
            <person name="Ravi A."/>
            <person name="Getino M."/>
            <person name="Pursley I."/>
            <person name="Horton D.L."/>
            <person name="Alikhan N.-F."/>
            <person name="Baker D."/>
            <person name="Gharbi K."/>
            <person name="Hall N."/>
            <person name="Watson M."/>
            <person name="Adriaenssens E.M."/>
            <person name="Foster-Nyarko E."/>
            <person name="Jarju S."/>
            <person name="Secka A."/>
            <person name="Antonio M."/>
            <person name="Oren A."/>
            <person name="Chaudhuri R."/>
            <person name="La Ragione R.M."/>
            <person name="Hildebrand F."/>
            <person name="Pallen M.J."/>
        </authorList>
    </citation>
    <scope>NUCLEOTIDE SEQUENCE [LARGE SCALE GENOMIC DNA]</scope>
    <source>
        <strain evidence="14 15">Sa1BUA2</strain>
    </source>
</reference>
<protein>
    <recommendedName>
        <fullName evidence="12">Probable disulfide formation protein</fullName>
    </recommendedName>
    <alternativeName>
        <fullName evidence="12">Disulfide oxidoreductase</fullName>
    </alternativeName>
    <alternativeName>
        <fullName evidence="12">Thiol-disulfide oxidoreductase</fullName>
    </alternativeName>
</protein>
<dbReference type="InterPro" id="IPR023380">
    <property type="entry name" value="DsbB-like_sf"/>
</dbReference>
<feature type="disulfide bond" description="Redox-active" evidence="12">
    <location>
        <begin position="49"/>
        <end position="52"/>
    </location>
</feature>
<dbReference type="Gene3D" id="1.20.1550.10">
    <property type="entry name" value="DsbB-like"/>
    <property type="match status" value="1"/>
</dbReference>
<organism evidence="14 15">
    <name type="scientific">Bacillus norwichensis</name>
    <dbReference type="NCBI Taxonomy" id="2762217"/>
    <lineage>
        <taxon>Bacteria</taxon>
        <taxon>Bacillati</taxon>
        <taxon>Bacillota</taxon>
        <taxon>Bacilli</taxon>
        <taxon>Bacillales</taxon>
        <taxon>Bacillaceae</taxon>
        <taxon>Bacillus</taxon>
    </lineage>
</organism>
<evidence type="ECO:0000313" key="15">
    <source>
        <dbReference type="Proteomes" id="UP000648182"/>
    </source>
</evidence>
<evidence type="ECO:0000313" key="14">
    <source>
        <dbReference type="EMBL" id="MBD8005771.1"/>
    </source>
</evidence>
<evidence type="ECO:0000256" key="3">
    <source>
        <dbReference type="ARBA" id="ARBA00022448"/>
    </source>
</evidence>
<name>A0ABR8VMG5_9BACI</name>
<dbReference type="SUPFAM" id="SSF158442">
    <property type="entry name" value="DsbB-like"/>
    <property type="match status" value="1"/>
</dbReference>
<accession>A0ABR8VMG5</accession>
<feature type="transmembrane region" description="Helical" evidence="13">
    <location>
        <begin position="21"/>
        <end position="41"/>
    </location>
</feature>
<dbReference type="InterPro" id="IPR012187">
    <property type="entry name" value="Disulphide_bond_form_BdbC"/>
</dbReference>
<evidence type="ECO:0000256" key="6">
    <source>
        <dbReference type="ARBA" id="ARBA00022989"/>
    </source>
</evidence>
<evidence type="ECO:0000256" key="5">
    <source>
        <dbReference type="ARBA" id="ARBA00022982"/>
    </source>
</evidence>
<dbReference type="InterPro" id="IPR003752">
    <property type="entry name" value="DiS_bond_form_DsbB/BdbC"/>
</dbReference>
<sequence>MARAWRIYSQWWKRRLQVVNKNLLLAWITSIIAMGGSLFFSEQMGFIPCTLCWYQRILMYPLVIFLGIAFYRNDKKIYLYVLPISVIGMIVSSYHYALQKIPSLNEFATCTSGIPCSGQYINWIGFITIPFLAFTAFTIITITMLMMMKKK</sequence>
<keyword evidence="11 12" id="KW-0676">Redox-active center</keyword>
<keyword evidence="9 12" id="KW-1015">Disulfide bond</keyword>
<evidence type="ECO:0000256" key="12">
    <source>
        <dbReference type="HAMAP-Rule" id="MF_00287"/>
    </source>
</evidence>
<comment type="caution">
    <text evidence="14">The sequence shown here is derived from an EMBL/GenBank/DDBJ whole genome shotgun (WGS) entry which is preliminary data.</text>
</comment>
<evidence type="ECO:0000256" key="9">
    <source>
        <dbReference type="ARBA" id="ARBA00023157"/>
    </source>
</evidence>
<keyword evidence="10 12" id="KW-0143">Chaperone</keyword>
<proteinExistence type="inferred from homology"/>
<comment type="similarity">
    <text evidence="2 12">Belongs to the DsbB family. BdbC subfamily.</text>
</comment>
<keyword evidence="6 12" id="KW-1133">Transmembrane helix</keyword>
<dbReference type="PIRSF" id="PIRSF036659">
    <property type="entry name" value="BdbC"/>
    <property type="match status" value="1"/>
</dbReference>
<keyword evidence="7 12" id="KW-0560">Oxidoreductase</keyword>
<dbReference type="HAMAP" id="MF_00287">
    <property type="entry name" value="BdbC"/>
    <property type="match status" value="1"/>
</dbReference>
<keyword evidence="4 12" id="KW-0812">Transmembrane</keyword>
<dbReference type="NCBIfam" id="NF002849">
    <property type="entry name" value="PRK03113.1"/>
    <property type="match status" value="1"/>
</dbReference>
<evidence type="ECO:0000256" key="13">
    <source>
        <dbReference type="SAM" id="Phobius"/>
    </source>
</evidence>
<feature type="disulfide bond" description="Redox-active" evidence="12">
    <location>
        <begin position="110"/>
        <end position="116"/>
    </location>
</feature>
<keyword evidence="15" id="KW-1185">Reference proteome</keyword>
<dbReference type="Pfam" id="PF02600">
    <property type="entry name" value="DsbB"/>
    <property type="match status" value="1"/>
</dbReference>
<feature type="transmembrane region" description="Helical" evidence="13">
    <location>
        <begin position="123"/>
        <end position="147"/>
    </location>
</feature>
<dbReference type="PANTHER" id="PTHR43469">
    <property type="entry name" value="DISULFIDE FORMATION PROTEIN-RELATED"/>
    <property type="match status" value="1"/>
</dbReference>
<evidence type="ECO:0000256" key="2">
    <source>
        <dbReference type="ARBA" id="ARBA00007602"/>
    </source>
</evidence>
<dbReference type="EMBL" id="JACSPV010000018">
    <property type="protein sequence ID" value="MBD8005771.1"/>
    <property type="molecule type" value="Genomic_DNA"/>
</dbReference>
<dbReference type="PANTHER" id="PTHR43469:SF1">
    <property type="entry name" value="SPBETA PROPHAGE-DERIVED DISULFIDE BOND FORMATION PROTEIN B"/>
    <property type="match status" value="1"/>
</dbReference>
<feature type="transmembrane region" description="Helical" evidence="13">
    <location>
        <begin position="78"/>
        <end position="97"/>
    </location>
</feature>
<comment type="function">
    <text evidence="12">Required for disulfide bond formation in some proteins.</text>
</comment>
<evidence type="ECO:0000256" key="4">
    <source>
        <dbReference type="ARBA" id="ARBA00022692"/>
    </source>
</evidence>
<evidence type="ECO:0000256" key="8">
    <source>
        <dbReference type="ARBA" id="ARBA00023136"/>
    </source>
</evidence>
<gene>
    <name evidence="12" type="primary">bdbC</name>
    <name evidence="14" type="ORF">H9631_11850</name>
</gene>
<keyword evidence="8 12" id="KW-0472">Membrane</keyword>
<evidence type="ECO:0000256" key="11">
    <source>
        <dbReference type="ARBA" id="ARBA00023284"/>
    </source>
</evidence>
<evidence type="ECO:0000256" key="1">
    <source>
        <dbReference type="ARBA" id="ARBA00004141"/>
    </source>
</evidence>
<comment type="subcellular location">
    <subcellularLocation>
        <location evidence="12">Cell membrane</location>
        <topology evidence="12">Multi-pass membrane protein</topology>
    </subcellularLocation>
    <subcellularLocation>
        <location evidence="1">Membrane</location>
        <topology evidence="1">Multi-pass membrane protein</topology>
    </subcellularLocation>
</comment>
<keyword evidence="5 12" id="KW-0249">Electron transport</keyword>